<dbReference type="EMBL" id="QLZQ01000005">
    <property type="protein sequence ID" value="RAZ67072.1"/>
    <property type="molecule type" value="Genomic_DNA"/>
</dbReference>
<organism evidence="2 3">
    <name type="scientific">Planococcus maitriensis</name>
    <dbReference type="NCBI Taxonomy" id="221799"/>
    <lineage>
        <taxon>Bacteria</taxon>
        <taxon>Bacillati</taxon>
        <taxon>Bacillota</taxon>
        <taxon>Bacilli</taxon>
        <taxon>Bacillales</taxon>
        <taxon>Caryophanaceae</taxon>
        <taxon>Planococcus</taxon>
    </lineage>
</organism>
<dbReference type="Gene3D" id="3.40.190.10">
    <property type="entry name" value="Periplasmic binding protein-like II"/>
    <property type="match status" value="1"/>
</dbReference>
<reference evidence="2 3" key="1">
    <citation type="submission" date="2018-06" db="EMBL/GenBank/DDBJ databases">
        <title>The draft genome sequences of strains SCU63 and S1.</title>
        <authorList>
            <person name="Gan L."/>
        </authorList>
    </citation>
    <scope>NUCLEOTIDE SEQUENCE [LARGE SCALE GENOMIC DNA]</scope>
    <source>
        <strain evidence="2 3">S1</strain>
    </source>
</reference>
<dbReference type="Proteomes" id="UP000251869">
    <property type="component" value="Unassembled WGS sequence"/>
</dbReference>
<dbReference type="OrthoDB" id="9780943at2"/>
<gene>
    <name evidence="2" type="ORF">DP119_12295</name>
</gene>
<dbReference type="Gene3D" id="3.40.190.150">
    <property type="entry name" value="Bordetella uptake gene, domain 1"/>
    <property type="match status" value="1"/>
</dbReference>
<dbReference type="PANTHER" id="PTHR42928">
    <property type="entry name" value="TRICARBOXYLATE-BINDING PROTEIN"/>
    <property type="match status" value="1"/>
</dbReference>
<dbReference type="AlphaFoldDB" id="A0A365K3D4"/>
<dbReference type="InterPro" id="IPR005064">
    <property type="entry name" value="BUG"/>
</dbReference>
<dbReference type="InterPro" id="IPR042100">
    <property type="entry name" value="Bug_dom1"/>
</dbReference>
<evidence type="ECO:0000313" key="3">
    <source>
        <dbReference type="Proteomes" id="UP000251869"/>
    </source>
</evidence>
<accession>A0A365K3D4</accession>
<protein>
    <submittedName>
        <fullName evidence="2">Tripartite tricarboxylate transporter substrate binding protein</fullName>
    </submittedName>
</protein>
<dbReference type="SUPFAM" id="SSF53850">
    <property type="entry name" value="Periplasmic binding protein-like II"/>
    <property type="match status" value="1"/>
</dbReference>
<comment type="similarity">
    <text evidence="1">Belongs to the UPF0065 (bug) family.</text>
</comment>
<dbReference type="Pfam" id="PF03401">
    <property type="entry name" value="TctC"/>
    <property type="match status" value="1"/>
</dbReference>
<keyword evidence="3" id="KW-1185">Reference proteome</keyword>
<name>A0A365K3D4_9BACL</name>
<evidence type="ECO:0000256" key="1">
    <source>
        <dbReference type="ARBA" id="ARBA00006987"/>
    </source>
</evidence>
<dbReference type="CDD" id="cd07012">
    <property type="entry name" value="PBP2_Bug_TTT"/>
    <property type="match status" value="1"/>
</dbReference>
<evidence type="ECO:0000313" key="2">
    <source>
        <dbReference type="EMBL" id="RAZ67072.1"/>
    </source>
</evidence>
<sequence length="352" mass="38026">METASRLGDRSGAAVWGADRNFLKKGEMYMKRNAWKKMALATGVSAVAFGLAACGEEDSGAAVENYPEREVEMIIPWAPGGGSDIEGRLVAEHAGNHFDQSFVVINSPGVGGTVGLEELTEREADGYSIGQIHEGLLVAHHTDITPINYDSFEPIASMSASDQILAVSNDLGIDSLEEFVEYGKENEVRFGGTVAGIPRVWVEQLGRALEINYNLVGYEGLSEAIQALAGGHIDAAIVDYSSANEFVEAGHMKFLAIGTSERIERLPDVPTFVESGYDVTMSINRGYVAPEGTDPAIIEQLAASFEEAANDPAYIEAVQNVGTEVDFMGPEEYRTHLEEQDEIISEIVQDLE</sequence>
<dbReference type="PANTHER" id="PTHR42928:SF5">
    <property type="entry name" value="BLR1237 PROTEIN"/>
    <property type="match status" value="1"/>
</dbReference>
<comment type="caution">
    <text evidence="2">The sequence shown here is derived from an EMBL/GenBank/DDBJ whole genome shotgun (WGS) entry which is preliminary data.</text>
</comment>
<proteinExistence type="inferred from homology"/>
<dbReference type="PIRSF" id="PIRSF017082">
    <property type="entry name" value="YflP"/>
    <property type="match status" value="1"/>
</dbReference>